<dbReference type="OrthoDB" id="7477547at2759"/>
<reference evidence="2" key="1">
    <citation type="submission" date="2021-04" db="EMBL/GenBank/DDBJ databases">
        <authorList>
            <person name="Tunstrom K."/>
        </authorList>
    </citation>
    <scope>NUCLEOTIDE SEQUENCE</scope>
</reference>
<proteinExistence type="predicted"/>
<name>A0A8S3X057_PARAO</name>
<evidence type="ECO:0000313" key="2">
    <source>
        <dbReference type="EMBL" id="CAG4990139.1"/>
    </source>
</evidence>
<feature type="domain" description="FP protein C-terminal" evidence="1">
    <location>
        <begin position="61"/>
        <end position="109"/>
    </location>
</feature>
<dbReference type="Pfam" id="PF25298">
    <property type="entry name" value="Baculo_FP_2nd"/>
    <property type="match status" value="1"/>
</dbReference>
<comment type="caution">
    <text evidence="2">The sequence shown here is derived from an EMBL/GenBank/DDBJ whole genome shotgun (WGS) entry which is preliminary data.</text>
</comment>
<evidence type="ECO:0000313" key="3">
    <source>
        <dbReference type="Proteomes" id="UP000691718"/>
    </source>
</evidence>
<gene>
    <name evidence="2" type="ORF">PAPOLLO_LOCUS11912</name>
</gene>
<evidence type="ECO:0000259" key="1">
    <source>
        <dbReference type="Pfam" id="PF25298"/>
    </source>
</evidence>
<dbReference type="Proteomes" id="UP000691718">
    <property type="component" value="Unassembled WGS sequence"/>
</dbReference>
<dbReference type="InterPro" id="IPR057251">
    <property type="entry name" value="FP_C"/>
</dbReference>
<accession>A0A8S3X057</accession>
<sequence length="114" mass="13103">MKLKNKPNGPIIVDFTSTVKREKVVKATRTYNKINTGECLSAASLNMDGATKPIYVSEHLTASTRYLFYLARMFAQKHNYENCWTSFGKVYLKRNQNESRIYVSSQEDIPSKNI</sequence>
<dbReference type="EMBL" id="CAJQZP010000863">
    <property type="protein sequence ID" value="CAG4990139.1"/>
    <property type="molecule type" value="Genomic_DNA"/>
</dbReference>
<protein>
    <submittedName>
        <fullName evidence="2">(apollo) hypothetical protein</fullName>
    </submittedName>
</protein>
<organism evidence="2 3">
    <name type="scientific">Parnassius apollo</name>
    <name type="common">Apollo butterfly</name>
    <name type="synonym">Papilio apollo</name>
    <dbReference type="NCBI Taxonomy" id="110799"/>
    <lineage>
        <taxon>Eukaryota</taxon>
        <taxon>Metazoa</taxon>
        <taxon>Ecdysozoa</taxon>
        <taxon>Arthropoda</taxon>
        <taxon>Hexapoda</taxon>
        <taxon>Insecta</taxon>
        <taxon>Pterygota</taxon>
        <taxon>Neoptera</taxon>
        <taxon>Endopterygota</taxon>
        <taxon>Lepidoptera</taxon>
        <taxon>Glossata</taxon>
        <taxon>Ditrysia</taxon>
        <taxon>Papilionoidea</taxon>
        <taxon>Papilionidae</taxon>
        <taxon>Parnassiinae</taxon>
        <taxon>Parnassini</taxon>
        <taxon>Parnassius</taxon>
        <taxon>Parnassius</taxon>
    </lineage>
</organism>
<keyword evidence="3" id="KW-1185">Reference proteome</keyword>
<dbReference type="AlphaFoldDB" id="A0A8S3X057"/>